<feature type="transmembrane region" description="Helical" evidence="9">
    <location>
        <begin position="15"/>
        <end position="38"/>
    </location>
</feature>
<evidence type="ECO:0000256" key="5">
    <source>
        <dbReference type="ARBA" id="ARBA00022989"/>
    </source>
</evidence>
<sequence>MAQFTGPSVSELPGWRVGILFLLFLAITLTWDTGIKALDRYLRKRGKRALPHVVKRLQAELLVLGLLSLMLVAFESYLLKICISCGGSCSWDCPALESGAVGSEGGSASGRRRLQLAGAATTALLGGGGFTSGSGSAWDSGSSRLLLAADKALDAYSCQQASDTCGPGSEPFWSQLAIIQSHVFLFLIALIQILYACASMLICLWKLRRWRRYERVAVQQDLRPLHSRFLPQPGDNAVTHALRCTASMLTDSVNAEVYCALRRLFIERLDLDRGFDFHGFLVEAMEEELAGIVGVNPLLWAIVIVWIMLPSAAYTMIWMTGLSVAALVLVGIKLQSIIIALAQAAYQLYGARQSVHGRPSKLESVKLRLQRLSPFKSSSQDANGCAASGIGTSNSTEGACPEGGPGSKLRSAGLSLLASGCGMSRRDTAADAAVAGTAAAGGAAGAAGAAEAASGADPDDAAAQLSSTFTSDSEDEEQQPEAEVASALVDQGAPPQDAAAVAAAAGTVARQQAVEEAVETVGRGSLSFSAGLATDPQQQQQQQQQQAPEQQQVERQLEQVERQLGQQVSFDLEAQQQPGQAARVAAAAAATPHPSSAVFRRCCAGLLPRLPWHRASQRRRVSTAVQRSQSFAETYRGPDAAALFWFGRPRFAMRIIQVVYLENSLSIAAVLFSVWQHVDFDWQRYGGWPFLVGMVCAEVLLLVFMSLLVLPVYALTTAAGSHSAASVIQHALRKNIKPDLARALQRMSLQRVPSGGEEEEEAAAAAGEEEEPGQLEQQEGSHASNVAAQQARYAQQQVAPAQPQLELQPAGGWGGPPSLARHSAPLPMLLPSLATYPSHQLPAGATLPVPPSPAARLGETDASGAFATPFAPASLDAAALAAVAAAAAAPGADEAEEEGQRSISRLMGAMYARQLQRQLERSSARSLRAARSAQLSSGAGSRASNRALEPGPSSSWRGSQEGSRHGLPRRSSLPQLDMEAEGAAAAGPAAARRAAGGSVPSAAEGRSAAGATVGSGQEQQEIEVQPDGKDYDLSIETCPAAVGARWLPNLMQHLNPARISGGGMQPSSGAGSAAAPSESHATPRPSATPRPDGSLPLNGASLAPRRTPSSTSHRSLAEVRGLFDAAHADGGGRSG</sequence>
<comment type="caution">
    <text evidence="10">The sequence shown here is derived from an EMBL/GenBank/DDBJ whole genome shotgun (WGS) entry which is preliminary data.</text>
</comment>
<feature type="compositionally biased region" description="Low complexity" evidence="8">
    <location>
        <begin position="1104"/>
        <end position="1114"/>
    </location>
</feature>
<feature type="transmembrane region" description="Helical" evidence="9">
    <location>
        <begin position="59"/>
        <end position="79"/>
    </location>
</feature>
<keyword evidence="6 9" id="KW-0472">Membrane</keyword>
<dbReference type="EMBL" id="LHPG02000007">
    <property type="protein sequence ID" value="PRW57211.1"/>
    <property type="molecule type" value="Genomic_DNA"/>
</dbReference>
<keyword evidence="11" id="KW-1185">Reference proteome</keyword>
<dbReference type="GO" id="GO:0006952">
    <property type="term" value="P:defense response"/>
    <property type="evidence" value="ECO:0007669"/>
    <property type="project" value="UniProtKB-KW"/>
</dbReference>
<feature type="transmembrane region" description="Helical" evidence="9">
    <location>
        <begin position="289"/>
        <end position="309"/>
    </location>
</feature>
<dbReference type="Pfam" id="PF03094">
    <property type="entry name" value="Mlo"/>
    <property type="match status" value="2"/>
</dbReference>
<evidence type="ECO:0000256" key="8">
    <source>
        <dbReference type="SAM" id="MobiDB-lite"/>
    </source>
</evidence>
<evidence type="ECO:0000256" key="7">
    <source>
        <dbReference type="ARBA" id="ARBA00023265"/>
    </source>
</evidence>
<dbReference type="OrthoDB" id="1388414at2759"/>
<feature type="region of interest" description="Disordered" evidence="8">
    <location>
        <begin position="1057"/>
        <end position="1119"/>
    </location>
</feature>
<evidence type="ECO:0000256" key="3">
    <source>
        <dbReference type="ARBA" id="ARBA00022692"/>
    </source>
</evidence>
<keyword evidence="3 9" id="KW-0812">Transmembrane</keyword>
<organism evidence="10 11">
    <name type="scientific">Chlorella sorokiniana</name>
    <name type="common">Freshwater green alga</name>
    <dbReference type="NCBI Taxonomy" id="3076"/>
    <lineage>
        <taxon>Eukaryota</taxon>
        <taxon>Viridiplantae</taxon>
        <taxon>Chlorophyta</taxon>
        <taxon>core chlorophytes</taxon>
        <taxon>Trebouxiophyceae</taxon>
        <taxon>Chlorellales</taxon>
        <taxon>Chlorellaceae</taxon>
        <taxon>Chlorella clade</taxon>
        <taxon>Chlorella</taxon>
    </lineage>
</organism>
<dbReference type="STRING" id="3076.A0A2P6TT11"/>
<feature type="transmembrane region" description="Helical" evidence="9">
    <location>
        <begin position="690"/>
        <end position="715"/>
    </location>
</feature>
<feature type="region of interest" description="Disordered" evidence="8">
    <location>
        <begin position="451"/>
        <end position="486"/>
    </location>
</feature>
<gene>
    <name evidence="10" type="ORF">C2E21_4364</name>
</gene>
<feature type="transmembrane region" description="Helical" evidence="9">
    <location>
        <begin position="658"/>
        <end position="678"/>
    </location>
</feature>
<evidence type="ECO:0000256" key="6">
    <source>
        <dbReference type="ARBA" id="ARBA00023136"/>
    </source>
</evidence>
<feature type="compositionally biased region" description="Low complexity" evidence="8">
    <location>
        <begin position="451"/>
        <end position="471"/>
    </location>
</feature>
<feature type="compositionally biased region" description="Low complexity" evidence="8">
    <location>
        <begin position="924"/>
        <end position="947"/>
    </location>
</feature>
<feature type="region of interest" description="Disordered" evidence="8">
    <location>
        <begin position="922"/>
        <end position="1031"/>
    </location>
</feature>
<feature type="compositionally biased region" description="Low complexity" evidence="8">
    <location>
        <begin position="537"/>
        <end position="552"/>
    </location>
</feature>
<dbReference type="AlphaFoldDB" id="A0A2P6TT11"/>
<reference evidence="10 11" key="1">
    <citation type="journal article" date="2018" name="Plant J.">
        <title>Genome sequences of Chlorella sorokiniana UTEX 1602 and Micractinium conductrix SAG 241.80: implications to maltose excretion by a green alga.</title>
        <authorList>
            <person name="Arriola M.B."/>
            <person name="Velmurugan N."/>
            <person name="Zhang Y."/>
            <person name="Plunkett M.H."/>
            <person name="Hondzo H."/>
            <person name="Barney B.M."/>
        </authorList>
    </citation>
    <scope>NUCLEOTIDE SEQUENCE [LARGE SCALE GENOMIC DNA]</scope>
    <source>
        <strain evidence="11">UTEX 1602</strain>
    </source>
</reference>
<evidence type="ECO:0000256" key="4">
    <source>
        <dbReference type="ARBA" id="ARBA00022821"/>
    </source>
</evidence>
<feature type="transmembrane region" description="Helical" evidence="9">
    <location>
        <begin position="183"/>
        <end position="205"/>
    </location>
</feature>
<accession>A0A2P6TT11</accession>
<dbReference type="Proteomes" id="UP000239899">
    <property type="component" value="Unassembled WGS sequence"/>
</dbReference>
<dbReference type="GO" id="GO:0016020">
    <property type="term" value="C:membrane"/>
    <property type="evidence" value="ECO:0007669"/>
    <property type="project" value="UniProtKB-SubCell"/>
</dbReference>
<comment type="subcellular location">
    <subcellularLocation>
        <location evidence="1">Membrane</location>
        <topology evidence="1">Multi-pass membrane protein</topology>
    </subcellularLocation>
</comment>
<feature type="compositionally biased region" description="Acidic residues" evidence="8">
    <location>
        <begin position="756"/>
        <end position="773"/>
    </location>
</feature>
<feature type="compositionally biased region" description="Low complexity" evidence="8">
    <location>
        <begin position="787"/>
        <end position="801"/>
    </location>
</feature>
<feature type="compositionally biased region" description="Low complexity" evidence="8">
    <location>
        <begin position="1065"/>
        <end position="1080"/>
    </location>
</feature>
<keyword evidence="4" id="KW-0611">Plant defense</keyword>
<name>A0A2P6TT11_CHLSO</name>
<protein>
    <submittedName>
        <fullName evidence="10">MLO 11</fullName>
    </submittedName>
</protein>
<keyword evidence="7" id="KW-0568">Pathogenesis-related protein</keyword>
<feature type="region of interest" description="Disordered" evidence="8">
    <location>
        <begin position="376"/>
        <end position="405"/>
    </location>
</feature>
<feature type="region of interest" description="Disordered" evidence="8">
    <location>
        <begin position="748"/>
        <end position="801"/>
    </location>
</feature>
<proteinExistence type="inferred from homology"/>
<feature type="compositionally biased region" description="Low complexity" evidence="8">
    <location>
        <begin position="981"/>
        <end position="1003"/>
    </location>
</feature>
<evidence type="ECO:0000313" key="11">
    <source>
        <dbReference type="Proteomes" id="UP000239899"/>
    </source>
</evidence>
<feature type="region of interest" description="Disordered" evidence="8">
    <location>
        <begin position="528"/>
        <end position="552"/>
    </location>
</feature>
<feature type="compositionally biased region" description="Polar residues" evidence="8">
    <location>
        <begin position="952"/>
        <end position="961"/>
    </location>
</feature>
<evidence type="ECO:0000256" key="1">
    <source>
        <dbReference type="ARBA" id="ARBA00004141"/>
    </source>
</evidence>
<evidence type="ECO:0000256" key="9">
    <source>
        <dbReference type="SAM" id="Phobius"/>
    </source>
</evidence>
<evidence type="ECO:0000313" key="10">
    <source>
        <dbReference type="EMBL" id="PRW57211.1"/>
    </source>
</evidence>
<dbReference type="PANTHER" id="PTHR31942:SF52">
    <property type="entry name" value="MLO-LIKE PROTEIN 1"/>
    <property type="match status" value="1"/>
</dbReference>
<keyword evidence="5 9" id="KW-1133">Transmembrane helix</keyword>
<dbReference type="InterPro" id="IPR004326">
    <property type="entry name" value="Mlo"/>
</dbReference>
<dbReference type="PANTHER" id="PTHR31942">
    <property type="entry name" value="MLO-LIKE PROTEIN 1"/>
    <property type="match status" value="1"/>
</dbReference>
<evidence type="ECO:0000256" key="2">
    <source>
        <dbReference type="ARBA" id="ARBA00006574"/>
    </source>
</evidence>
<comment type="similarity">
    <text evidence="2">Belongs to the MLO family.</text>
</comment>